<dbReference type="SUPFAM" id="SSF51658">
    <property type="entry name" value="Xylose isomerase-like"/>
    <property type="match status" value="1"/>
</dbReference>
<evidence type="ECO:0000259" key="2">
    <source>
        <dbReference type="Pfam" id="PF01261"/>
    </source>
</evidence>
<dbReference type="Gene3D" id="3.20.20.150">
    <property type="entry name" value="Divalent-metal-dependent TIM barrel enzymes"/>
    <property type="match status" value="1"/>
</dbReference>
<dbReference type="GO" id="GO:0016853">
    <property type="term" value="F:isomerase activity"/>
    <property type="evidence" value="ECO:0007669"/>
    <property type="project" value="UniProtKB-KW"/>
</dbReference>
<dbReference type="KEGG" id="bvr:BVIR_2561"/>
<keyword evidence="1" id="KW-1133">Transmembrane helix</keyword>
<evidence type="ECO:0000313" key="5">
    <source>
        <dbReference type="Proteomes" id="UP000065734"/>
    </source>
</evidence>
<feature type="transmembrane region" description="Helical" evidence="1">
    <location>
        <begin position="97"/>
        <end position="120"/>
    </location>
</feature>
<dbReference type="EMBL" id="AP014854">
    <property type="protein sequence ID" value="BAR99742.1"/>
    <property type="molecule type" value="Genomic_DNA"/>
</dbReference>
<evidence type="ECO:0000313" key="4">
    <source>
        <dbReference type="EMBL" id="CUU42988.1"/>
    </source>
</evidence>
<dbReference type="EMBL" id="LN907867">
    <property type="protein sequence ID" value="CUU42988.1"/>
    <property type="molecule type" value="Genomic_DNA"/>
</dbReference>
<dbReference type="AlphaFoldDB" id="A0A0H5BBV4"/>
<dbReference type="PANTHER" id="PTHR12110:SF21">
    <property type="entry name" value="XYLOSE ISOMERASE-LIKE TIM BARREL DOMAIN-CONTAINING PROTEIN"/>
    <property type="match status" value="1"/>
</dbReference>
<sequence length="222" mass="23251">MTDRASRRLSISNIAWPADADTEAIDCVAKLGFDGVELAPGKVFGDLGSVALDDVRAYRRRLEQHGLSVPALQALLFGVAGVHLFESAAPRARMAAHLRRVAAIAGALGAGACVFGAPALRDPGALPHEAALAIATEFLRDLAPAFADEGTVLCFEANPARSGCRFVTATAEAFALVERVNAPGIALQLDTGTMFANDEEPGVVAGVARRIGHVRILRKARC</sequence>
<dbReference type="STRING" id="1079.BVIR_2561"/>
<dbReference type="PANTHER" id="PTHR12110">
    <property type="entry name" value="HYDROXYPYRUVATE ISOMERASE"/>
    <property type="match status" value="1"/>
</dbReference>
<dbReference type="Pfam" id="PF01261">
    <property type="entry name" value="AP_endonuc_2"/>
    <property type="match status" value="1"/>
</dbReference>
<organism evidence="4 5">
    <name type="scientific">Blastochloris viridis</name>
    <name type="common">Rhodopseudomonas viridis</name>
    <dbReference type="NCBI Taxonomy" id="1079"/>
    <lineage>
        <taxon>Bacteria</taxon>
        <taxon>Pseudomonadati</taxon>
        <taxon>Pseudomonadota</taxon>
        <taxon>Alphaproteobacteria</taxon>
        <taxon>Hyphomicrobiales</taxon>
        <taxon>Blastochloridaceae</taxon>
        <taxon>Blastochloris</taxon>
    </lineage>
</organism>
<dbReference type="RefSeq" id="WP_055037947.1">
    <property type="nucleotide sequence ID" value="NZ_AP014854.2"/>
</dbReference>
<feature type="domain" description="Xylose isomerase-like TIM barrel" evidence="2">
    <location>
        <begin position="28"/>
        <end position="216"/>
    </location>
</feature>
<evidence type="ECO:0000313" key="3">
    <source>
        <dbReference type="EMBL" id="BAR99742.1"/>
    </source>
</evidence>
<keyword evidence="4" id="KW-0670">Pyruvate</keyword>
<proteinExistence type="predicted"/>
<reference evidence="5" key="3">
    <citation type="journal article" date="2016" name="Genome Announc.">
        <title>Revised genome sequence of the purple photosynthetic bacterium Blastochloris viridis.</title>
        <authorList>
            <person name="Liu L.N."/>
            <person name="Faulkner M."/>
            <person name="Liu X."/>
            <person name="Huang F."/>
            <person name="Darby A.C."/>
            <person name="Hall N."/>
        </authorList>
    </citation>
    <scope>NUCLEOTIDE SEQUENCE [LARGE SCALE GENOMIC DNA]</scope>
    <source>
        <strain evidence="5">ATCC 19567 / DSM 133 / F</strain>
    </source>
</reference>
<gene>
    <name evidence="3" type="ORF">BV133_2149</name>
    <name evidence="4" type="ORF">BVIRIDIS_20050</name>
</gene>
<keyword evidence="5" id="KW-1185">Reference proteome</keyword>
<dbReference type="InterPro" id="IPR036237">
    <property type="entry name" value="Xyl_isomerase-like_sf"/>
</dbReference>
<dbReference type="InterPro" id="IPR013022">
    <property type="entry name" value="Xyl_isomerase-like_TIM-brl"/>
</dbReference>
<name>A0A0H5BBV4_BLAVI</name>
<accession>A0A0H5BBV4</accession>
<dbReference type="PATRIC" id="fig|1079.6.peg.2680"/>
<evidence type="ECO:0000256" key="1">
    <source>
        <dbReference type="SAM" id="Phobius"/>
    </source>
</evidence>
<reference evidence="4" key="2">
    <citation type="submission" date="2015-11" db="EMBL/GenBank/DDBJ databases">
        <authorList>
            <person name="Zhang Y."/>
            <person name="Guo Z."/>
        </authorList>
    </citation>
    <scope>NUCLEOTIDE SEQUENCE</scope>
    <source>
        <strain evidence="4">1</strain>
    </source>
</reference>
<keyword evidence="1" id="KW-0812">Transmembrane</keyword>
<keyword evidence="1" id="KW-0472">Membrane</keyword>
<dbReference type="Proteomes" id="UP000065734">
    <property type="component" value="Chromosome I"/>
</dbReference>
<protein>
    <submittedName>
        <fullName evidence="4">Hydroxypyruvate isomerase</fullName>
    </submittedName>
    <submittedName>
        <fullName evidence="3">Nitrogen-fixing NifU</fullName>
    </submittedName>
</protein>
<dbReference type="OrthoDB" id="9801426at2"/>
<dbReference type="InterPro" id="IPR050312">
    <property type="entry name" value="IolE/XylAMocC-like"/>
</dbReference>
<reference evidence="3" key="1">
    <citation type="journal article" date="2015" name="Genome Announc.">
        <title>Complete Genome Sequence of the Bacteriochlorophyll b-Producing Photosynthetic Bacterium Blastochloris viridis.</title>
        <authorList>
            <person name="Tsukatani Y."/>
            <person name="Hirose Y."/>
            <person name="Harada J."/>
            <person name="Misawa N."/>
            <person name="Mori K."/>
            <person name="Inoue K."/>
            <person name="Tamiaki H."/>
        </authorList>
    </citation>
    <scope>NUCLEOTIDE SEQUENCE [LARGE SCALE GENOMIC DNA]</scope>
    <source>
        <strain evidence="3">DSM 133</strain>
    </source>
</reference>
<keyword evidence="4" id="KW-0413">Isomerase</keyword>